<evidence type="ECO:0000313" key="6">
    <source>
        <dbReference type="EMBL" id="CQR70134.1"/>
    </source>
</evidence>
<dbReference type="Gene3D" id="3.40.50.300">
    <property type="entry name" value="P-loop containing nucleotide triphosphate hydrolases"/>
    <property type="match status" value="2"/>
</dbReference>
<dbReference type="GO" id="GO:0005524">
    <property type="term" value="F:ATP binding"/>
    <property type="evidence" value="ECO:0007669"/>
    <property type="project" value="UniProtKB-KW"/>
</dbReference>
<dbReference type="RefSeq" id="WP_021170762.1">
    <property type="nucleotide sequence ID" value="NZ_CTRP01000002.1"/>
</dbReference>
<sequence length="558" mass="60743">MEQEKTILDIQNLHVSYDGTDILKDINLTLKTNQTLAIIGESGAGKSSLALAISGLCAGSTTGTVLFQNKNLLAATEAELRHLRGKDISLVFQNTDNALHPLYTVAEQITEAIILHKDIAKPSAYQLALQALAEIGLTDRLATAYPHELSGGQQQRALIAMALVNNPELLLLDEPTASLDPLTKQEITTLLQQSTAGRAVILITHDIATAAELADTVAVLYGGRIIELGPARAILENPRHPYTRGLLRAYPNMTTVKDFQGIPGTMQHNLPGCPFQPRCTQRLNSCNASMPELALTDGRGLACHRGGIVPVLQVTNLTKAWDEHQAVQDLTLTLYEGETLAIVGESGSGKTTLAKTIMGLTPPTTGNIHLNGVKITERNQDFYKQIQLVFQNPKEALSHRLTVCQLIKEPLDIQKIGSETDRQTAVKQLLNEVELPTDNAFLHKYPHQLSGGEAQRVVIARALALNPKILIADEPTSALDASVQAKVIKLLLNLQEDRGLAMLFITHDIALARKISDRLAVMKNGKIVEEGLTHLLIAAPTHQYTQKLLAVAARINWR</sequence>
<dbReference type="AlphaFoldDB" id="A0A0U1KTY7"/>
<dbReference type="EMBL" id="CTRP01000002">
    <property type="protein sequence ID" value="CQR70134.1"/>
    <property type="molecule type" value="Genomic_DNA"/>
</dbReference>
<dbReference type="PANTHER" id="PTHR43776:SF7">
    <property type="entry name" value="D,D-DIPEPTIDE TRANSPORT ATP-BINDING PROTEIN DDPF-RELATED"/>
    <property type="match status" value="1"/>
</dbReference>
<feature type="domain" description="ABC transporter" evidence="5">
    <location>
        <begin position="312"/>
        <end position="549"/>
    </location>
</feature>
<dbReference type="PROSITE" id="PS50893">
    <property type="entry name" value="ABC_TRANSPORTER_2"/>
    <property type="match status" value="2"/>
</dbReference>
<dbReference type="InterPro" id="IPR050319">
    <property type="entry name" value="ABC_transp_ATP-bind"/>
</dbReference>
<evidence type="ECO:0000256" key="3">
    <source>
        <dbReference type="ARBA" id="ARBA00022741"/>
    </source>
</evidence>
<evidence type="ECO:0000313" key="7">
    <source>
        <dbReference type="Proteomes" id="UP000049855"/>
    </source>
</evidence>
<proteinExistence type="inferred from homology"/>
<dbReference type="InterPro" id="IPR017871">
    <property type="entry name" value="ABC_transporter-like_CS"/>
</dbReference>
<accession>A0A0U1KTY7</accession>
<evidence type="ECO:0000256" key="2">
    <source>
        <dbReference type="ARBA" id="ARBA00022448"/>
    </source>
</evidence>
<gene>
    <name evidence="6" type="ORF">SpAn4DRAFT_4646</name>
</gene>
<dbReference type="SUPFAM" id="SSF52540">
    <property type="entry name" value="P-loop containing nucleoside triphosphate hydrolases"/>
    <property type="match status" value="2"/>
</dbReference>
<dbReference type="PROSITE" id="PS00211">
    <property type="entry name" value="ABC_TRANSPORTER_1"/>
    <property type="match status" value="2"/>
</dbReference>
<protein>
    <submittedName>
        <fullName evidence="6">Dipeptide transport ATP-binding protein DppD (TC 3.A.1.5.2)</fullName>
    </submittedName>
</protein>
<dbReference type="CDD" id="cd03257">
    <property type="entry name" value="ABC_NikE_OppD_transporters"/>
    <property type="match status" value="2"/>
</dbReference>
<keyword evidence="7" id="KW-1185">Reference proteome</keyword>
<dbReference type="Pfam" id="PF00005">
    <property type="entry name" value="ABC_tran"/>
    <property type="match status" value="2"/>
</dbReference>
<dbReference type="InterPro" id="IPR003439">
    <property type="entry name" value="ABC_transporter-like_ATP-bd"/>
</dbReference>
<dbReference type="SMART" id="SM00382">
    <property type="entry name" value="AAA"/>
    <property type="match status" value="2"/>
</dbReference>
<dbReference type="NCBIfam" id="NF008453">
    <property type="entry name" value="PRK11308.1"/>
    <property type="match status" value="2"/>
</dbReference>
<evidence type="ECO:0000256" key="1">
    <source>
        <dbReference type="ARBA" id="ARBA00005417"/>
    </source>
</evidence>
<dbReference type="NCBIfam" id="TIGR01727">
    <property type="entry name" value="oligo_HPY"/>
    <property type="match status" value="1"/>
</dbReference>
<dbReference type="InterPro" id="IPR013563">
    <property type="entry name" value="Oligopep_ABC_C"/>
</dbReference>
<dbReference type="InterPro" id="IPR003593">
    <property type="entry name" value="AAA+_ATPase"/>
</dbReference>
<keyword evidence="2" id="KW-0813">Transport</keyword>
<dbReference type="PANTHER" id="PTHR43776">
    <property type="entry name" value="TRANSPORT ATP-BINDING PROTEIN"/>
    <property type="match status" value="1"/>
</dbReference>
<feature type="domain" description="ABC transporter" evidence="5">
    <location>
        <begin position="8"/>
        <end position="247"/>
    </location>
</feature>
<reference evidence="7" key="1">
    <citation type="submission" date="2015-03" db="EMBL/GenBank/DDBJ databases">
        <authorList>
            <person name="Nijsse Bart"/>
        </authorList>
    </citation>
    <scope>NUCLEOTIDE SEQUENCE [LARGE SCALE GENOMIC DNA]</scope>
</reference>
<keyword evidence="3" id="KW-0547">Nucleotide-binding</keyword>
<dbReference type="Proteomes" id="UP000049855">
    <property type="component" value="Unassembled WGS sequence"/>
</dbReference>
<dbReference type="InterPro" id="IPR027417">
    <property type="entry name" value="P-loop_NTPase"/>
</dbReference>
<name>A0A0U1KTY7_9FIRM</name>
<comment type="similarity">
    <text evidence="1">Belongs to the ABC transporter superfamily.</text>
</comment>
<dbReference type="GO" id="GO:0016887">
    <property type="term" value="F:ATP hydrolysis activity"/>
    <property type="evidence" value="ECO:0007669"/>
    <property type="project" value="InterPro"/>
</dbReference>
<dbReference type="Pfam" id="PF08352">
    <property type="entry name" value="oligo_HPY"/>
    <property type="match status" value="1"/>
</dbReference>
<organism evidence="6 7">
    <name type="scientific">Sporomusa ovata</name>
    <dbReference type="NCBI Taxonomy" id="2378"/>
    <lineage>
        <taxon>Bacteria</taxon>
        <taxon>Bacillati</taxon>
        <taxon>Bacillota</taxon>
        <taxon>Negativicutes</taxon>
        <taxon>Selenomonadales</taxon>
        <taxon>Sporomusaceae</taxon>
        <taxon>Sporomusa</taxon>
    </lineage>
</organism>
<dbReference type="GO" id="GO:0055085">
    <property type="term" value="P:transmembrane transport"/>
    <property type="evidence" value="ECO:0007669"/>
    <property type="project" value="UniProtKB-ARBA"/>
</dbReference>
<evidence type="ECO:0000259" key="5">
    <source>
        <dbReference type="PROSITE" id="PS50893"/>
    </source>
</evidence>
<keyword evidence="4 6" id="KW-0067">ATP-binding</keyword>
<dbReference type="GO" id="GO:0015833">
    <property type="term" value="P:peptide transport"/>
    <property type="evidence" value="ECO:0007669"/>
    <property type="project" value="InterPro"/>
</dbReference>
<evidence type="ECO:0000256" key="4">
    <source>
        <dbReference type="ARBA" id="ARBA00022840"/>
    </source>
</evidence>